<dbReference type="InterPro" id="IPR029058">
    <property type="entry name" value="AB_hydrolase_fold"/>
</dbReference>
<evidence type="ECO:0000259" key="6">
    <source>
        <dbReference type="Pfam" id="PF00326"/>
    </source>
</evidence>
<organism evidence="8">
    <name type="scientific">marine sediment metagenome</name>
    <dbReference type="NCBI Taxonomy" id="412755"/>
    <lineage>
        <taxon>unclassified sequences</taxon>
        <taxon>metagenomes</taxon>
        <taxon>ecological metagenomes</taxon>
    </lineage>
</organism>
<dbReference type="SUPFAM" id="SSF53474">
    <property type="entry name" value="alpha/beta-Hydrolases"/>
    <property type="match status" value="1"/>
</dbReference>
<evidence type="ECO:0000259" key="7">
    <source>
        <dbReference type="Pfam" id="PF02897"/>
    </source>
</evidence>
<evidence type="ECO:0000256" key="1">
    <source>
        <dbReference type="ARBA" id="ARBA00001070"/>
    </source>
</evidence>
<dbReference type="EMBL" id="BARU01025621">
    <property type="protein sequence ID" value="GAH68604.1"/>
    <property type="molecule type" value="Genomic_DNA"/>
</dbReference>
<dbReference type="InterPro" id="IPR001375">
    <property type="entry name" value="Peptidase_S9_cat"/>
</dbReference>
<gene>
    <name evidence="8" type="ORF">S03H2_41258</name>
</gene>
<keyword evidence="4" id="KW-0378">Hydrolase</keyword>
<dbReference type="AlphaFoldDB" id="X1IR75"/>
<dbReference type="SUPFAM" id="SSF50993">
    <property type="entry name" value="Peptidase/esterase 'gauge' domain"/>
    <property type="match status" value="1"/>
</dbReference>
<comment type="caution">
    <text evidence="8">The sequence shown here is derived from an EMBL/GenBank/DDBJ whole genome shotgun (WGS) entry which is preliminary data.</text>
</comment>
<keyword evidence="5" id="KW-0720">Serine protease</keyword>
<evidence type="ECO:0000256" key="5">
    <source>
        <dbReference type="ARBA" id="ARBA00022825"/>
    </source>
</evidence>
<evidence type="ECO:0000313" key="8">
    <source>
        <dbReference type="EMBL" id="GAH68604.1"/>
    </source>
</evidence>
<dbReference type="GO" id="GO:0006508">
    <property type="term" value="P:proteolysis"/>
    <property type="evidence" value="ECO:0007669"/>
    <property type="project" value="UniProtKB-KW"/>
</dbReference>
<dbReference type="Gene3D" id="2.130.10.120">
    <property type="entry name" value="Prolyl oligopeptidase, N-terminal domain"/>
    <property type="match status" value="1"/>
</dbReference>
<evidence type="ECO:0000256" key="4">
    <source>
        <dbReference type="ARBA" id="ARBA00022801"/>
    </source>
</evidence>
<dbReference type="Pfam" id="PF00326">
    <property type="entry name" value="Peptidase_S9"/>
    <property type="match status" value="1"/>
</dbReference>
<feature type="non-terminal residue" evidence="8">
    <location>
        <position position="273"/>
    </location>
</feature>
<feature type="domain" description="Peptidase S9 prolyl oligopeptidase catalytic" evidence="6">
    <location>
        <begin position="199"/>
        <end position="273"/>
    </location>
</feature>
<dbReference type="GO" id="GO:0004252">
    <property type="term" value="F:serine-type endopeptidase activity"/>
    <property type="evidence" value="ECO:0007669"/>
    <property type="project" value="UniProtKB-EC"/>
</dbReference>
<dbReference type="EC" id="3.4.21.26" evidence="2"/>
<dbReference type="InterPro" id="IPR023302">
    <property type="entry name" value="Pept_S9A_N"/>
</dbReference>
<dbReference type="InterPro" id="IPR051167">
    <property type="entry name" value="Prolyl_oligopep/macrocyclase"/>
</dbReference>
<name>X1IR75_9ZZZZ</name>
<protein>
    <recommendedName>
        <fullName evidence="2">prolyl oligopeptidase</fullName>
        <ecNumber evidence="2">3.4.21.26</ecNumber>
    </recommendedName>
</protein>
<dbReference type="Gene3D" id="3.40.50.1820">
    <property type="entry name" value="alpha/beta hydrolase"/>
    <property type="match status" value="1"/>
</dbReference>
<proteinExistence type="predicted"/>
<dbReference type="GO" id="GO:0070012">
    <property type="term" value="F:oligopeptidase activity"/>
    <property type="evidence" value="ECO:0007669"/>
    <property type="project" value="TreeGrafter"/>
</dbReference>
<feature type="domain" description="Peptidase S9A N-terminal" evidence="7">
    <location>
        <begin position="1"/>
        <end position="133"/>
    </location>
</feature>
<evidence type="ECO:0000256" key="2">
    <source>
        <dbReference type="ARBA" id="ARBA00011897"/>
    </source>
</evidence>
<evidence type="ECO:0000256" key="3">
    <source>
        <dbReference type="ARBA" id="ARBA00022670"/>
    </source>
</evidence>
<dbReference type="PRINTS" id="PR00862">
    <property type="entry name" value="PROLIGOPTASE"/>
</dbReference>
<dbReference type="Pfam" id="PF02897">
    <property type="entry name" value="Peptidase_S9_N"/>
    <property type="match status" value="1"/>
</dbReference>
<dbReference type="InterPro" id="IPR002470">
    <property type="entry name" value="Peptidase_S9A"/>
</dbReference>
<dbReference type="GO" id="GO:0005829">
    <property type="term" value="C:cytosol"/>
    <property type="evidence" value="ECO:0007669"/>
    <property type="project" value="TreeGrafter"/>
</dbReference>
<reference evidence="8" key="1">
    <citation type="journal article" date="2014" name="Front. Microbiol.">
        <title>High frequency of phylogenetically diverse reductive dehalogenase-homologous genes in deep subseafloor sedimentary metagenomes.</title>
        <authorList>
            <person name="Kawai M."/>
            <person name="Futagami T."/>
            <person name="Toyoda A."/>
            <person name="Takaki Y."/>
            <person name="Nishi S."/>
            <person name="Hori S."/>
            <person name="Arai W."/>
            <person name="Tsubouchi T."/>
            <person name="Morono Y."/>
            <person name="Uchiyama I."/>
            <person name="Ito T."/>
            <person name="Fujiyama A."/>
            <person name="Inagaki F."/>
            <person name="Takami H."/>
        </authorList>
    </citation>
    <scope>NUCLEOTIDE SEQUENCE</scope>
    <source>
        <strain evidence="8">Expedition CK06-06</strain>
    </source>
</reference>
<feature type="non-terminal residue" evidence="8">
    <location>
        <position position="1"/>
    </location>
</feature>
<sequence length="273" mass="30855">DARYDFIGNTDSVFYFHSDLGAPRGRIIAIDINNPARENWREILPQTDDVIDYVALINNHFVVAYMHDVHHQLKIYNLDGAFVRKIPLPTLGTVGGLSGKQYDTEMFFSFTSFLFPGTSYRYDFLNQQLTTVHKPEIDFDPSHYETKQVFYHSSAVRRPRAEDGTRIPMFITHKKGLKLDGNNPTLLYGYGGFNISIKPSFSVSVLNWLEQGGVYAVANLRGGGEYGEAWHQAGMLDKKQNVFDDFIAAAEWLIENKYTNPNKLAIRGGSNGG</sequence>
<comment type="catalytic activity">
    <reaction evidence="1">
        <text>Hydrolysis of Pro-|-Xaa &gt;&gt; Ala-|-Xaa in oligopeptides.</text>
        <dbReference type="EC" id="3.4.21.26"/>
    </reaction>
</comment>
<dbReference type="PANTHER" id="PTHR42881">
    <property type="entry name" value="PROLYL ENDOPEPTIDASE"/>
    <property type="match status" value="1"/>
</dbReference>
<dbReference type="PANTHER" id="PTHR42881:SF2">
    <property type="entry name" value="PROLYL ENDOPEPTIDASE"/>
    <property type="match status" value="1"/>
</dbReference>
<accession>X1IR75</accession>
<keyword evidence="3" id="KW-0645">Protease</keyword>